<protein>
    <recommendedName>
        <fullName evidence="3">Geminin</fullName>
    </recommendedName>
</protein>
<dbReference type="Gene3D" id="1.20.5.1180">
    <property type="entry name" value="Geminin coiled-coil domain"/>
    <property type="match status" value="1"/>
</dbReference>
<evidence type="ECO:0000313" key="2">
    <source>
        <dbReference type="EMBL" id="JAS23179.1"/>
    </source>
</evidence>
<dbReference type="SUPFAM" id="SSF111469">
    <property type="entry name" value="Geminin coiled-coil domain"/>
    <property type="match status" value="1"/>
</dbReference>
<proteinExistence type="predicted"/>
<accession>A0A1B6DBW0</accession>
<feature type="compositionally biased region" description="Polar residues" evidence="1">
    <location>
        <begin position="151"/>
        <end position="163"/>
    </location>
</feature>
<evidence type="ECO:0008006" key="3">
    <source>
        <dbReference type="Google" id="ProtNLM"/>
    </source>
</evidence>
<dbReference type="Pfam" id="PF07412">
    <property type="entry name" value="Geminin"/>
    <property type="match status" value="1"/>
</dbReference>
<feature type="region of interest" description="Disordered" evidence="1">
    <location>
        <begin position="1"/>
        <end position="64"/>
    </location>
</feature>
<reference evidence="2" key="1">
    <citation type="submission" date="2015-12" db="EMBL/GenBank/DDBJ databases">
        <title>De novo transcriptome assembly of four potential Pierce s Disease insect vectors from Arizona vineyards.</title>
        <authorList>
            <person name="Tassone E.E."/>
        </authorList>
    </citation>
    <scope>NUCLEOTIDE SEQUENCE</scope>
</reference>
<dbReference type="EMBL" id="GEDC01014119">
    <property type="protein sequence ID" value="JAS23179.1"/>
    <property type="molecule type" value="Transcribed_RNA"/>
</dbReference>
<sequence>MKETRKILQSLQKTAGDKENLVSAGRVPKDSSNKEIPNKMMKTVTENSTTVSHPKVHGKAKASKKITVEDLTSEDGPSEKYWEVLAERRRVALEKALQENQSLHERITLLEEEKAQYKALLEESNALVEVLKEVLSETNENGEEEEEGDSVGNTNENIIINRQ</sequence>
<organism evidence="2">
    <name type="scientific">Clastoptera arizonana</name>
    <name type="common">Arizona spittle bug</name>
    <dbReference type="NCBI Taxonomy" id="38151"/>
    <lineage>
        <taxon>Eukaryota</taxon>
        <taxon>Metazoa</taxon>
        <taxon>Ecdysozoa</taxon>
        <taxon>Arthropoda</taxon>
        <taxon>Hexapoda</taxon>
        <taxon>Insecta</taxon>
        <taxon>Pterygota</taxon>
        <taxon>Neoptera</taxon>
        <taxon>Paraneoptera</taxon>
        <taxon>Hemiptera</taxon>
        <taxon>Auchenorrhyncha</taxon>
        <taxon>Cercopoidea</taxon>
        <taxon>Clastopteridae</taxon>
        <taxon>Clastoptera</taxon>
    </lineage>
</organism>
<name>A0A1B6DBW0_9HEMI</name>
<evidence type="ECO:0000256" key="1">
    <source>
        <dbReference type="SAM" id="MobiDB-lite"/>
    </source>
</evidence>
<dbReference type="AlphaFoldDB" id="A0A1B6DBW0"/>
<dbReference type="GO" id="GO:0006275">
    <property type="term" value="P:regulation of DNA replication"/>
    <property type="evidence" value="ECO:0007669"/>
    <property type="project" value="InterPro"/>
</dbReference>
<dbReference type="InterPro" id="IPR022786">
    <property type="entry name" value="Geminin/Multicilin"/>
</dbReference>
<feature type="region of interest" description="Disordered" evidence="1">
    <location>
        <begin position="136"/>
        <end position="163"/>
    </location>
</feature>
<gene>
    <name evidence="2" type="ORF">g.3855</name>
</gene>
<feature type="compositionally biased region" description="Acidic residues" evidence="1">
    <location>
        <begin position="140"/>
        <end position="149"/>
    </location>
</feature>
<feature type="compositionally biased region" description="Basic and acidic residues" evidence="1">
    <location>
        <begin position="27"/>
        <end position="37"/>
    </location>
</feature>
<feature type="compositionally biased region" description="Basic residues" evidence="1">
    <location>
        <begin position="54"/>
        <end position="64"/>
    </location>
</feature>